<proteinExistence type="predicted"/>
<accession>K4FB17</accession>
<dbReference type="GeneID" id="13993854"/>
<evidence type="ECO:0000313" key="2">
    <source>
        <dbReference type="Proteomes" id="UP000000457"/>
    </source>
</evidence>
<dbReference type="EMBL" id="JN882285">
    <property type="protein sequence ID" value="AFC21564.1"/>
    <property type="molecule type" value="Genomic_DNA"/>
</dbReference>
<name>K4FB17_9CAUD</name>
<protein>
    <submittedName>
        <fullName evidence="1">Uncharacterized protein</fullName>
    </submittedName>
</protein>
<reference evidence="1 2" key="1">
    <citation type="journal article" date="2014" name="Virology">
        <title>Supersize me: Cronobacter sakazakii phage GAP32.</title>
        <authorList>
            <person name="Abbasifar R."/>
            <person name="Griffiths M.W."/>
            <person name="Sabour P.M."/>
            <person name="Ackermann H.-W."/>
            <person name="Vandersteegen K."/>
            <person name="Lavigne R."/>
            <person name="Noben J.-P."/>
            <person name="Villa A.A."/>
            <person name="Abbasifar A."/>
            <person name="Nash J.H.E."/>
            <person name="Kropinski A.M."/>
        </authorList>
    </citation>
    <scope>NUCLEOTIDE SEQUENCE [LARGE SCALE GENOMIC DNA]</scope>
    <source>
        <strain evidence="1">GAP-32</strain>
    </source>
</reference>
<dbReference type="Proteomes" id="UP000000457">
    <property type="component" value="Segment"/>
</dbReference>
<gene>
    <name evidence="1" type="ORF">GAP32_116</name>
</gene>
<organism evidence="1 2">
    <name type="scientific">Cronobacter phage vB_CsaM_GAP32</name>
    <dbReference type="NCBI Taxonomy" id="1141136"/>
    <lineage>
        <taxon>Viruses</taxon>
        <taxon>Duplodnaviria</taxon>
        <taxon>Heunggongvirae</taxon>
        <taxon>Uroviricota</taxon>
        <taxon>Caudoviricetes</taxon>
        <taxon>Mimasvirus</taxon>
        <taxon>Mimasvirus GAP32</taxon>
    </lineage>
</organism>
<keyword evidence="2" id="KW-1185">Reference proteome</keyword>
<dbReference type="OrthoDB" id="7488at10239"/>
<dbReference type="RefSeq" id="YP_006987219.1">
    <property type="nucleotide sequence ID" value="NC_019401.1"/>
</dbReference>
<dbReference type="KEGG" id="vg:13993854"/>
<sequence>MGSFNTTCSVSRLPIGMGDEVKIFFLIKNPYNDTHKCYINDNWNLFGLPLDAIYDDYGKYELVENEKNIRIWETYAREFKKRIVEREQGPNQFHDCPVSRSDITFSTIQDAIWESRANLEHKFLDDNSVDLKIEIMAIHKKVYDSISTEFDCWRGKIVLEDKIKEIQSEHRFPYYLNCTEFLESFDEDDEKLYDGDELTEEGNKLLSLKIELEWTIDGLIKTPRIYEDVNIYINHSMGIYNLVEYTVPEYADFAPEFIQKYLFECNMTMLNIEYCPAITSGQSYNFMKQVAFHESIVELAKELHQTHDNWDD</sequence>
<evidence type="ECO:0000313" key="1">
    <source>
        <dbReference type="EMBL" id="AFC21564.1"/>
    </source>
</evidence>